<accession>A0AAP0PNC0</accession>
<reference evidence="1 2" key="1">
    <citation type="submission" date="2024-01" db="EMBL/GenBank/DDBJ databases">
        <title>Genome assemblies of Stephania.</title>
        <authorList>
            <person name="Yang L."/>
        </authorList>
    </citation>
    <scope>NUCLEOTIDE SEQUENCE [LARGE SCALE GENOMIC DNA]</scope>
    <source>
        <strain evidence="1">JXDWG</strain>
        <tissue evidence="1">Leaf</tissue>
    </source>
</reference>
<dbReference type="EMBL" id="JBBNAG010000003">
    <property type="protein sequence ID" value="KAK9148135.1"/>
    <property type="molecule type" value="Genomic_DNA"/>
</dbReference>
<organism evidence="1 2">
    <name type="scientific">Stephania cephalantha</name>
    <dbReference type="NCBI Taxonomy" id="152367"/>
    <lineage>
        <taxon>Eukaryota</taxon>
        <taxon>Viridiplantae</taxon>
        <taxon>Streptophyta</taxon>
        <taxon>Embryophyta</taxon>
        <taxon>Tracheophyta</taxon>
        <taxon>Spermatophyta</taxon>
        <taxon>Magnoliopsida</taxon>
        <taxon>Ranunculales</taxon>
        <taxon>Menispermaceae</taxon>
        <taxon>Menispermoideae</taxon>
        <taxon>Cissampelideae</taxon>
        <taxon>Stephania</taxon>
    </lineage>
</organism>
<dbReference type="AlphaFoldDB" id="A0AAP0PNC0"/>
<evidence type="ECO:0000313" key="2">
    <source>
        <dbReference type="Proteomes" id="UP001419268"/>
    </source>
</evidence>
<keyword evidence="2" id="KW-1185">Reference proteome</keyword>
<dbReference type="Proteomes" id="UP001419268">
    <property type="component" value="Unassembled WGS sequence"/>
</dbReference>
<comment type="caution">
    <text evidence="1">The sequence shown here is derived from an EMBL/GenBank/DDBJ whole genome shotgun (WGS) entry which is preliminary data.</text>
</comment>
<sequence>MANLSIGGHGKLAYGYYGENPKMNELTQRAMARLFMPLMNVILEIYDGLRVRCHSSNFNGGNDRSEVKGVAMEEKRQERDMEAWATAHCSSKPRHPDVTGGLLAGMLKSLDMLICNPIVGFRNRIIP</sequence>
<name>A0AAP0PNC0_9MAGN</name>
<gene>
    <name evidence="1" type="ORF">Scep_006892</name>
</gene>
<proteinExistence type="predicted"/>
<evidence type="ECO:0000313" key="1">
    <source>
        <dbReference type="EMBL" id="KAK9148135.1"/>
    </source>
</evidence>
<protein>
    <submittedName>
        <fullName evidence="1">Uncharacterized protein</fullName>
    </submittedName>
</protein>